<gene>
    <name evidence="2" type="ORF">ESZ26_05220</name>
    <name evidence="3" type="ORF">ESZ27_10795</name>
</gene>
<feature type="domain" description="MlaB-like STAS" evidence="1">
    <location>
        <begin position="18"/>
        <end position="91"/>
    </location>
</feature>
<dbReference type="SUPFAM" id="SSF52091">
    <property type="entry name" value="SpoIIaa-like"/>
    <property type="match status" value="1"/>
</dbReference>
<dbReference type="InterPro" id="IPR036513">
    <property type="entry name" value="STAS_dom_sf"/>
</dbReference>
<dbReference type="Proteomes" id="UP000321917">
    <property type="component" value="Unassembled WGS sequence"/>
</dbReference>
<evidence type="ECO:0000313" key="5">
    <source>
        <dbReference type="Proteomes" id="UP000321917"/>
    </source>
</evidence>
<dbReference type="Pfam" id="PF13466">
    <property type="entry name" value="STAS_2"/>
    <property type="match status" value="1"/>
</dbReference>
<evidence type="ECO:0000313" key="4">
    <source>
        <dbReference type="Proteomes" id="UP000321525"/>
    </source>
</evidence>
<sequence length="106" mass="11981">MEVKKISFIEKDSRVIFSGELTLLTIDNSFEKKSKHLIKSGVLIFDLSNVSKVDTACLAWLLAMLELSNKTDCQLTFDKLPKDLIKLAQLSCVDMFLPKTDSKLNQ</sequence>
<dbReference type="EMBL" id="VOLQ01000018">
    <property type="protein sequence ID" value="TWX66504.1"/>
    <property type="molecule type" value="Genomic_DNA"/>
</dbReference>
<comment type="caution">
    <text evidence="3">The sequence shown here is derived from an EMBL/GenBank/DDBJ whole genome shotgun (WGS) entry which is preliminary data.</text>
</comment>
<reference evidence="3 5" key="1">
    <citation type="submission" date="2019-07" db="EMBL/GenBank/DDBJ databases">
        <title>Genomes of sea-ice associated Colwellia species.</title>
        <authorList>
            <person name="Bowman J.P."/>
        </authorList>
    </citation>
    <scope>NUCLEOTIDE SEQUENCE [LARGE SCALE GENOMIC DNA]</scope>
    <source>
        <strain evidence="2 4">ACAM 607</strain>
        <strain evidence="3 5">IC036</strain>
    </source>
</reference>
<dbReference type="OrthoDB" id="6227472at2"/>
<name>A0A5C6QBM7_9GAMM</name>
<protein>
    <submittedName>
        <fullName evidence="3">STAS domain-containing protein</fullName>
    </submittedName>
</protein>
<proteinExistence type="predicted"/>
<dbReference type="InterPro" id="IPR058548">
    <property type="entry name" value="MlaB-like_STAS"/>
</dbReference>
<evidence type="ECO:0000259" key="1">
    <source>
        <dbReference type="Pfam" id="PF13466"/>
    </source>
</evidence>
<evidence type="ECO:0000313" key="3">
    <source>
        <dbReference type="EMBL" id="TWX66504.1"/>
    </source>
</evidence>
<dbReference type="Gene3D" id="3.30.750.24">
    <property type="entry name" value="STAS domain"/>
    <property type="match status" value="1"/>
</dbReference>
<dbReference type="Proteomes" id="UP000321525">
    <property type="component" value="Unassembled WGS sequence"/>
</dbReference>
<dbReference type="EMBL" id="VOLR01000006">
    <property type="protein sequence ID" value="TWX61146.1"/>
    <property type="molecule type" value="Genomic_DNA"/>
</dbReference>
<accession>A0A5C6QBM7</accession>
<dbReference type="AlphaFoldDB" id="A0A5C6QBM7"/>
<organism evidence="3 5">
    <name type="scientific">Colwellia hornerae</name>
    <dbReference type="NCBI Taxonomy" id="89402"/>
    <lineage>
        <taxon>Bacteria</taxon>
        <taxon>Pseudomonadati</taxon>
        <taxon>Pseudomonadota</taxon>
        <taxon>Gammaproteobacteria</taxon>
        <taxon>Alteromonadales</taxon>
        <taxon>Colwelliaceae</taxon>
        <taxon>Colwellia</taxon>
    </lineage>
</organism>
<keyword evidence="4" id="KW-1185">Reference proteome</keyword>
<evidence type="ECO:0000313" key="2">
    <source>
        <dbReference type="EMBL" id="TWX61146.1"/>
    </source>
</evidence>